<name>A0ABY6C9Q2_9HYPH</name>
<evidence type="ECO:0000313" key="3">
    <source>
        <dbReference type="Proteomes" id="UP001061862"/>
    </source>
</evidence>
<protein>
    <recommendedName>
        <fullName evidence="4">SMODS-associating 2TM beta-strand rich effector domain-containing protein</fullName>
    </recommendedName>
</protein>
<feature type="transmembrane region" description="Helical" evidence="1">
    <location>
        <begin position="38"/>
        <end position="58"/>
    </location>
</feature>
<evidence type="ECO:0008006" key="4">
    <source>
        <dbReference type="Google" id="ProtNLM"/>
    </source>
</evidence>
<organism evidence="2 3">
    <name type="scientific">Devosia neptuniae</name>
    <dbReference type="NCBI Taxonomy" id="191302"/>
    <lineage>
        <taxon>Bacteria</taxon>
        <taxon>Pseudomonadati</taxon>
        <taxon>Pseudomonadota</taxon>
        <taxon>Alphaproteobacteria</taxon>
        <taxon>Hyphomicrobiales</taxon>
        <taxon>Devosiaceae</taxon>
        <taxon>Devosia</taxon>
    </lineage>
</organism>
<proteinExistence type="predicted"/>
<dbReference type="Proteomes" id="UP001061862">
    <property type="component" value="Chromosome"/>
</dbReference>
<sequence length="230" mass="25996">MYQVLPFRLLVLTFATAALLAADVLEWGSVATGLEMPARWVTSILGALLILLAFKPVWRLIWKLLFLKHIFPDLNGEYEVEIQHNWPIREMLLKSAAEGTPFDPRLPDTVLPPLGVTKLSAKIDLGFYNIRMTMWSERIEDGVIVIDRSRTISTTLIKPCDGHPHRLAYTYQQVNRRETLAASDDAVFEGSAVLNIEDVNSGVLAGQYWTNRAWHRGLSTAGNIKLTRRK</sequence>
<reference evidence="2 3" key="1">
    <citation type="submission" date="2022-09" db="EMBL/GenBank/DDBJ databases">
        <title>Interaction between co-microsymbionts with complementary sets of symbiotic genes in legume-rhizobium systems.</title>
        <authorList>
            <person name="Safronova V."/>
            <person name="Sazanova A."/>
            <person name="Afonin A."/>
            <person name="Chirak E."/>
        </authorList>
    </citation>
    <scope>NUCLEOTIDE SEQUENCE [LARGE SCALE GENOMIC DNA]</scope>
    <source>
        <strain evidence="2 3">A18/4-1</strain>
    </source>
</reference>
<keyword evidence="1" id="KW-0472">Membrane</keyword>
<keyword evidence="1" id="KW-1133">Transmembrane helix</keyword>
<evidence type="ECO:0000256" key="1">
    <source>
        <dbReference type="SAM" id="Phobius"/>
    </source>
</evidence>
<dbReference type="EMBL" id="CP104965">
    <property type="protein sequence ID" value="UXN68573.1"/>
    <property type="molecule type" value="Genomic_DNA"/>
</dbReference>
<keyword evidence="3" id="KW-1185">Reference proteome</keyword>
<evidence type="ECO:0000313" key="2">
    <source>
        <dbReference type="EMBL" id="UXN68573.1"/>
    </source>
</evidence>
<gene>
    <name evidence="2" type="ORF">N8A98_15070</name>
</gene>
<dbReference type="RefSeq" id="WP_262166473.1">
    <property type="nucleotide sequence ID" value="NZ_CP104965.1"/>
</dbReference>
<keyword evidence="1" id="KW-0812">Transmembrane</keyword>
<accession>A0ABY6C9Q2</accession>